<dbReference type="CDD" id="cd09178">
    <property type="entry name" value="PLDc_N_Snf2_like"/>
    <property type="match status" value="1"/>
</dbReference>
<dbReference type="GO" id="GO:0005524">
    <property type="term" value="F:ATP binding"/>
    <property type="evidence" value="ECO:0007669"/>
    <property type="project" value="InterPro"/>
</dbReference>
<evidence type="ECO:0000313" key="5">
    <source>
        <dbReference type="Proteomes" id="UP000473278"/>
    </source>
</evidence>
<proteinExistence type="predicted"/>
<dbReference type="PROSITE" id="PS51194">
    <property type="entry name" value="HELICASE_CTER"/>
    <property type="match status" value="1"/>
</dbReference>
<comment type="caution">
    <text evidence="4">The sequence shown here is derived from an EMBL/GenBank/DDBJ whole genome shotgun (WGS) entry which is preliminary data.</text>
</comment>
<keyword evidence="4" id="KW-0547">Nucleotide-binding</keyword>
<dbReference type="PROSITE" id="PS51192">
    <property type="entry name" value="HELICASE_ATP_BIND_1"/>
    <property type="match status" value="1"/>
</dbReference>
<feature type="domain" description="Helicase C-terminal" evidence="3">
    <location>
        <begin position="680"/>
        <end position="854"/>
    </location>
</feature>
<dbReference type="Gene3D" id="3.30.870.10">
    <property type="entry name" value="Endonuclease Chain A"/>
    <property type="match status" value="1"/>
</dbReference>
<evidence type="ECO:0000259" key="2">
    <source>
        <dbReference type="PROSITE" id="PS51192"/>
    </source>
</evidence>
<dbReference type="InterPro" id="IPR038718">
    <property type="entry name" value="SNF2-like_sf"/>
</dbReference>
<dbReference type="AlphaFoldDB" id="A0A6M1T446"/>
<dbReference type="Pfam" id="PF13091">
    <property type="entry name" value="PLDc_2"/>
    <property type="match status" value="1"/>
</dbReference>
<dbReference type="InterPro" id="IPR001650">
    <property type="entry name" value="Helicase_C-like"/>
</dbReference>
<dbReference type="RefSeq" id="WP_165138182.1">
    <property type="nucleotide sequence ID" value="NZ_JAALLT010000001.1"/>
</dbReference>
<dbReference type="PANTHER" id="PTHR45766:SF6">
    <property type="entry name" value="SWI_SNF-RELATED MATRIX-ASSOCIATED ACTIN-DEPENDENT REGULATOR OF CHROMATIN SUBFAMILY A-LIKE PROTEIN 1"/>
    <property type="match status" value="1"/>
</dbReference>
<keyword evidence="5" id="KW-1185">Reference proteome</keyword>
<dbReference type="GO" id="GO:0016787">
    <property type="term" value="F:hydrolase activity"/>
    <property type="evidence" value="ECO:0007669"/>
    <property type="project" value="UniProtKB-KW"/>
</dbReference>
<dbReference type="Proteomes" id="UP000473278">
    <property type="component" value="Unassembled WGS sequence"/>
</dbReference>
<protein>
    <submittedName>
        <fullName evidence="4">DEAD/DEAH box helicase family protein</fullName>
    </submittedName>
</protein>
<gene>
    <name evidence="4" type="ORF">G3570_00750</name>
</gene>
<evidence type="ECO:0000259" key="3">
    <source>
        <dbReference type="PROSITE" id="PS51194"/>
    </source>
</evidence>
<dbReference type="PANTHER" id="PTHR45766">
    <property type="entry name" value="DNA ANNEALING HELICASE AND ENDONUCLEASE ZRANB3 FAMILY MEMBER"/>
    <property type="match status" value="1"/>
</dbReference>
<organism evidence="4 5">
    <name type="scientific">Halalkalibaculum roseum</name>
    <dbReference type="NCBI Taxonomy" id="2709311"/>
    <lineage>
        <taxon>Bacteria</taxon>
        <taxon>Pseudomonadati</taxon>
        <taxon>Balneolota</taxon>
        <taxon>Balneolia</taxon>
        <taxon>Balneolales</taxon>
        <taxon>Balneolaceae</taxon>
        <taxon>Halalkalibaculum</taxon>
    </lineage>
</organism>
<evidence type="ECO:0000256" key="1">
    <source>
        <dbReference type="ARBA" id="ARBA00022801"/>
    </source>
</evidence>
<dbReference type="Pfam" id="PF04851">
    <property type="entry name" value="ResIII"/>
    <property type="match status" value="1"/>
</dbReference>
<keyword evidence="4" id="KW-0347">Helicase</keyword>
<keyword evidence="1" id="KW-0378">Hydrolase</keyword>
<dbReference type="EMBL" id="JAALLT010000001">
    <property type="protein sequence ID" value="NGP75143.1"/>
    <property type="molecule type" value="Genomic_DNA"/>
</dbReference>
<dbReference type="InterPro" id="IPR049730">
    <property type="entry name" value="SNF2/RAD54-like_C"/>
</dbReference>
<keyword evidence="4" id="KW-0067">ATP-binding</keyword>
<dbReference type="Pfam" id="PF00271">
    <property type="entry name" value="Helicase_C"/>
    <property type="match status" value="1"/>
</dbReference>
<dbReference type="SUPFAM" id="SSF52540">
    <property type="entry name" value="P-loop containing nucleoside triphosphate hydrolases"/>
    <property type="match status" value="1"/>
</dbReference>
<dbReference type="SMART" id="SM00487">
    <property type="entry name" value="DEXDc"/>
    <property type="match status" value="1"/>
</dbReference>
<dbReference type="InterPro" id="IPR006935">
    <property type="entry name" value="Helicase/UvrB_N"/>
</dbReference>
<dbReference type="Gene3D" id="3.40.50.10810">
    <property type="entry name" value="Tandem AAA-ATPase domain"/>
    <property type="match status" value="1"/>
</dbReference>
<dbReference type="GO" id="GO:0004386">
    <property type="term" value="F:helicase activity"/>
    <property type="evidence" value="ECO:0007669"/>
    <property type="project" value="UniProtKB-KW"/>
</dbReference>
<sequence>MASHFFTNQEGDELQQKFEGIFNNYINLYAFHAVVGYFRASGYHAIREHLLKLSDVKILVGINVDHMIAEAKRRGLMFMGDPKKTREEFVKWMQEDIKEAEYSKKVEEGILLFMEDIIDGKIEIRAHKKKNLHAKIYIFLPEDFHEDAQYSVITGSSNLTHSGLGNGDKDANYEFNVELKRYDDVKFAESEFQKLWEDGEEILPEDIQKAKKDTHIGKEFTPFELYIKFLIEYFGKNIDYDPETVGDVPKQFMKLSYQIDAVNQGFQMLEDYNGFFLADVVGTGKTVVAAMLAKRFIIANGTGDTKILVVYPPALAKNWKRTFRLFGIDKYAKFITNGSLHKIVEDRNLDYWPKEDYDLVIIDEAHKFRNKKAQMFENLQIICKAGRYNNGLIDSEEKKVVLVSATPLNNRPEDIYNMIQLFQDARRSDLPVTNLTSYFYPRIKRYEEIMKRNEPDIEAIRELYADIREKILKPITIRRTRRDLENVDQYREDLKKQGVVFPDIAKPRKREYELGDELRGLFFESLDSILDEDKLRYYRYQAIKYLDEEIKEEYYDTADLTSRQLARMMTTLLVKRLESSFKAFRDTLNNLRDSTANMIRTYENGKVFVAPDLDVNRLMDEGLTDDEIEMKILSISDEKPGNRTFEPDDFRPEFIEGLRNDLQTLDALCDQWDDVEEDPKFNKFLDMLKNELFDRSINPSGKLVIFSEAKSTIEDLNKKLKEHGYDRVLTVSADNRSRVFEDVLANFDANYEGEVKDEYDIIITTEVLAEGVNLHRANIIVNYDTPWNATKLMQRLGRVNRIGTRADTIYNYNFYPSDEGDMIISLKKKALVKLQSFHSAFGEDSQIYSLDEVIEEFELYKEGQKEDEDVRLKYLEFIRNFKENNIEDFRRIKRLPLKARTLRSAEEDDKGTVCFLRTDDKKELYYVSKDEQVIGLNFEEAVNIFEATEKEEPLGELPDWHYDHINRAKRQYEKDIQELRPEGAVTEKKDARYNRAARFLKDIKRYIDSDQMDEVYRRLKKLMDEGTYANLLTEITRVLNKKAKPSTSFRELEKISDKYSSRLKFSDERKDKEQDQTLLRPEIIISESFKT</sequence>
<dbReference type="CDD" id="cd18793">
    <property type="entry name" value="SF2_C_SNF"/>
    <property type="match status" value="1"/>
</dbReference>
<dbReference type="SMART" id="SM00490">
    <property type="entry name" value="HELICc"/>
    <property type="match status" value="1"/>
</dbReference>
<dbReference type="InterPro" id="IPR027417">
    <property type="entry name" value="P-loop_NTPase"/>
</dbReference>
<feature type="domain" description="Helicase ATP-binding" evidence="2">
    <location>
        <begin position="266"/>
        <end position="425"/>
    </location>
</feature>
<dbReference type="Gene3D" id="3.40.50.300">
    <property type="entry name" value="P-loop containing nucleotide triphosphate hydrolases"/>
    <property type="match status" value="1"/>
</dbReference>
<dbReference type="InterPro" id="IPR014001">
    <property type="entry name" value="Helicase_ATP-bd"/>
</dbReference>
<dbReference type="InterPro" id="IPR025202">
    <property type="entry name" value="PLD-like_dom"/>
</dbReference>
<evidence type="ECO:0000313" key="4">
    <source>
        <dbReference type="EMBL" id="NGP75143.1"/>
    </source>
</evidence>
<name>A0A6M1T446_9BACT</name>
<reference evidence="4 5" key="1">
    <citation type="submission" date="2020-02" db="EMBL/GenBank/DDBJ databases">
        <title>Balneolaceae bacterium YR4-1, complete genome.</title>
        <authorList>
            <person name="Li Y."/>
            <person name="Wu S."/>
        </authorList>
    </citation>
    <scope>NUCLEOTIDE SEQUENCE [LARGE SCALE GENOMIC DNA]</scope>
    <source>
        <strain evidence="4 5">YR4-1</strain>
    </source>
</reference>
<dbReference type="GO" id="GO:0003677">
    <property type="term" value="F:DNA binding"/>
    <property type="evidence" value="ECO:0007669"/>
    <property type="project" value="InterPro"/>
</dbReference>
<accession>A0A6M1T446</accession>